<dbReference type="InterPro" id="IPR050721">
    <property type="entry name" value="Trk_Ktr_HKT_K-transport"/>
</dbReference>
<dbReference type="InterPro" id="IPR003148">
    <property type="entry name" value="RCK_N"/>
</dbReference>
<dbReference type="SUPFAM" id="SSF116726">
    <property type="entry name" value="TrkA C-terminal domain-like"/>
    <property type="match status" value="1"/>
</dbReference>
<reference evidence="4" key="1">
    <citation type="submission" date="2018-02" db="EMBL/GenBank/DDBJ databases">
        <title>Genome sequence of Desulfocucumis palustris strain NAW-5.</title>
        <authorList>
            <person name="Watanabe M."/>
            <person name="Kojima H."/>
            <person name="Fukui M."/>
        </authorList>
    </citation>
    <scope>NUCLEOTIDE SEQUENCE [LARGE SCALE GENOMIC DNA]</scope>
    <source>
        <strain evidence="4">NAW-5</strain>
    </source>
</reference>
<feature type="domain" description="RCK N-terminal" evidence="1">
    <location>
        <begin position="2"/>
        <end position="118"/>
    </location>
</feature>
<dbReference type="InterPro" id="IPR036291">
    <property type="entry name" value="NAD(P)-bd_dom_sf"/>
</dbReference>
<gene>
    <name evidence="3" type="ORF">DCCM_2627</name>
</gene>
<dbReference type="Gene3D" id="3.30.70.1450">
    <property type="entry name" value="Regulator of K+ conductance, C-terminal domain"/>
    <property type="match status" value="1"/>
</dbReference>
<proteinExistence type="predicted"/>
<dbReference type="Pfam" id="PF02080">
    <property type="entry name" value="TrkA_C"/>
    <property type="match status" value="1"/>
</dbReference>
<dbReference type="AlphaFoldDB" id="A0A2L2XBE0"/>
<accession>A0A2L2XBE0</accession>
<dbReference type="InterPro" id="IPR036721">
    <property type="entry name" value="RCK_C_sf"/>
</dbReference>
<dbReference type="PROSITE" id="PS51202">
    <property type="entry name" value="RCK_C"/>
    <property type="match status" value="1"/>
</dbReference>
<dbReference type="GO" id="GO:0008324">
    <property type="term" value="F:monoatomic cation transmembrane transporter activity"/>
    <property type="evidence" value="ECO:0007669"/>
    <property type="project" value="InterPro"/>
</dbReference>
<evidence type="ECO:0000259" key="2">
    <source>
        <dbReference type="PROSITE" id="PS51202"/>
    </source>
</evidence>
<dbReference type="GO" id="GO:0006813">
    <property type="term" value="P:potassium ion transport"/>
    <property type="evidence" value="ECO:0007669"/>
    <property type="project" value="InterPro"/>
</dbReference>
<dbReference type="Gene3D" id="3.40.50.720">
    <property type="entry name" value="NAD(P)-binding Rossmann-like Domain"/>
    <property type="match status" value="1"/>
</dbReference>
<name>A0A2L2XBE0_9FIRM</name>
<sequence>MNKLFAVIGLGRFGMSITEELNRMGYEVLAMDTDEDKVNIAVDLATHAVRADAMDEQVLKSLGIRNFDVVIVAIGQNIQANILTSIMLKEMGVKTVGAKAQNHLHGKVLEKVGVDIIVYPERDMGVKMARSLVSQNIMELIDLSPDYSIIEFAAPASFSGRSILELDVRRQMGVNILAIKRPGGIIMSPGAEQMINERDILVVVGRNDQLRLLGRLP</sequence>
<feature type="domain" description="RCK C-terminal" evidence="2">
    <location>
        <begin position="135"/>
        <end position="217"/>
    </location>
</feature>
<protein>
    <submittedName>
        <fullName evidence="3">Trk system potassium uptake protein TrkA</fullName>
    </submittedName>
</protein>
<keyword evidence="4" id="KW-1185">Reference proteome</keyword>
<organism evidence="3 4">
    <name type="scientific">Desulfocucumis palustris</name>
    <dbReference type="NCBI Taxonomy" id="1898651"/>
    <lineage>
        <taxon>Bacteria</taxon>
        <taxon>Bacillati</taxon>
        <taxon>Bacillota</taxon>
        <taxon>Clostridia</taxon>
        <taxon>Eubacteriales</taxon>
        <taxon>Desulfocucumaceae</taxon>
        <taxon>Desulfocucumis</taxon>
    </lineage>
</organism>
<dbReference type="EMBL" id="BFAV01000104">
    <property type="protein sequence ID" value="GBF33525.1"/>
    <property type="molecule type" value="Genomic_DNA"/>
</dbReference>
<dbReference type="PANTHER" id="PTHR43833:SF7">
    <property type="entry name" value="KTR SYSTEM POTASSIUM UPTAKE PROTEIN C"/>
    <property type="match status" value="1"/>
</dbReference>
<evidence type="ECO:0000313" key="4">
    <source>
        <dbReference type="Proteomes" id="UP000239549"/>
    </source>
</evidence>
<evidence type="ECO:0000313" key="3">
    <source>
        <dbReference type="EMBL" id="GBF33525.1"/>
    </source>
</evidence>
<evidence type="ECO:0000259" key="1">
    <source>
        <dbReference type="PROSITE" id="PS51201"/>
    </source>
</evidence>
<dbReference type="Pfam" id="PF02254">
    <property type="entry name" value="TrkA_N"/>
    <property type="match status" value="1"/>
</dbReference>
<dbReference type="Proteomes" id="UP000239549">
    <property type="component" value="Unassembled WGS sequence"/>
</dbReference>
<dbReference type="InterPro" id="IPR006037">
    <property type="entry name" value="RCK_C"/>
</dbReference>
<dbReference type="SUPFAM" id="SSF51735">
    <property type="entry name" value="NAD(P)-binding Rossmann-fold domains"/>
    <property type="match status" value="1"/>
</dbReference>
<dbReference type="PANTHER" id="PTHR43833">
    <property type="entry name" value="POTASSIUM CHANNEL PROTEIN 2-RELATED-RELATED"/>
    <property type="match status" value="1"/>
</dbReference>
<comment type="caution">
    <text evidence="3">The sequence shown here is derived from an EMBL/GenBank/DDBJ whole genome shotgun (WGS) entry which is preliminary data.</text>
</comment>
<dbReference type="PROSITE" id="PS51201">
    <property type="entry name" value="RCK_N"/>
    <property type="match status" value="1"/>
</dbReference>